<evidence type="ECO:0000313" key="1">
    <source>
        <dbReference type="EMBL" id="CAG9534143.1"/>
    </source>
</evidence>
<keyword evidence="2" id="KW-1185">Reference proteome</keyword>
<dbReference type="AlphaFoldDB" id="A0A8J2M309"/>
<evidence type="ECO:0000313" key="2">
    <source>
        <dbReference type="Proteomes" id="UP000746747"/>
    </source>
</evidence>
<dbReference type="Proteomes" id="UP000746747">
    <property type="component" value="Unassembled WGS sequence"/>
</dbReference>
<dbReference type="EMBL" id="CAKAEH010001292">
    <property type="protein sequence ID" value="CAG9534143.1"/>
    <property type="molecule type" value="Genomic_DNA"/>
</dbReference>
<name>A0A8J2M309_9BILA</name>
<gene>
    <name evidence="1" type="ORF">CJOHNSTONI_LOCUS4310</name>
</gene>
<reference evidence="1" key="1">
    <citation type="submission" date="2021-09" db="EMBL/GenBank/DDBJ databases">
        <authorList>
            <consortium name="Pathogen Informatics"/>
        </authorList>
    </citation>
    <scope>NUCLEOTIDE SEQUENCE</scope>
</reference>
<sequence>MIVKFEACVKRKAACIAQIGELQHREHGHDGNARFDEAAKKDETMRKWEGADDFTIGGEEGKALQQTEQDD</sequence>
<accession>A0A8J2M309</accession>
<comment type="caution">
    <text evidence="1">The sequence shown here is derived from an EMBL/GenBank/DDBJ whole genome shotgun (WGS) entry which is preliminary data.</text>
</comment>
<proteinExistence type="predicted"/>
<organism evidence="1 2">
    <name type="scientific">Cercopithifilaria johnstoni</name>
    <dbReference type="NCBI Taxonomy" id="2874296"/>
    <lineage>
        <taxon>Eukaryota</taxon>
        <taxon>Metazoa</taxon>
        <taxon>Ecdysozoa</taxon>
        <taxon>Nematoda</taxon>
        <taxon>Chromadorea</taxon>
        <taxon>Rhabditida</taxon>
        <taxon>Spirurina</taxon>
        <taxon>Spiruromorpha</taxon>
        <taxon>Filarioidea</taxon>
        <taxon>Onchocercidae</taxon>
        <taxon>Cercopithifilaria</taxon>
    </lineage>
</organism>
<protein>
    <submittedName>
        <fullName evidence="1">Uncharacterized protein</fullName>
    </submittedName>
</protein>